<dbReference type="Pfam" id="PF14196">
    <property type="entry name" value="ATC_hydrolase"/>
    <property type="match status" value="1"/>
</dbReference>
<gene>
    <name evidence="1" type="ORF">FHP25_03885</name>
</gene>
<dbReference type="Proteomes" id="UP000321638">
    <property type="component" value="Unassembled WGS sequence"/>
</dbReference>
<keyword evidence="2" id="KW-1185">Reference proteome</keyword>
<accession>A0A5C8PUU5</accession>
<protein>
    <recommendedName>
        <fullName evidence="3">L-2-amino-thiazoline-4-carboxylic acid hydrolase</fullName>
    </recommendedName>
</protein>
<name>A0A5C8PUU5_9HYPH</name>
<evidence type="ECO:0000313" key="2">
    <source>
        <dbReference type="Proteomes" id="UP000321638"/>
    </source>
</evidence>
<evidence type="ECO:0000313" key="1">
    <source>
        <dbReference type="EMBL" id="TXL81679.1"/>
    </source>
</evidence>
<sequence length="287" mass="32121">MARVRPLEPCRLRRCRPRGQRQRHLAGAGHRELPGRGLARREGRVALPVCREEEARPGVQRPDAGPVVPLLRAGAPRDRTGPFVQHAAKAGAVDIAIWEWRAHAWPCQSWFLAPPFLSTGDVMSTFDDYMVVPEMSLLDKTRIQAQVLVPVLRALRAEFGKDKVDAVARKALRDWSREVFAAIGAGIDGSQRRKWATMQDALFQVTGREVSVEERRHDKEAFEFDVTHCRFAEFFRALDEPELGALLVCATDIDITAAGGGEVSLERAQTIMNGAPSCTFRYRFAPR</sequence>
<proteinExistence type="predicted"/>
<dbReference type="AlphaFoldDB" id="A0A5C8PUU5"/>
<organism evidence="1 2">
    <name type="scientific">Vineibacter terrae</name>
    <dbReference type="NCBI Taxonomy" id="2586908"/>
    <lineage>
        <taxon>Bacteria</taxon>
        <taxon>Pseudomonadati</taxon>
        <taxon>Pseudomonadota</taxon>
        <taxon>Alphaproteobacteria</taxon>
        <taxon>Hyphomicrobiales</taxon>
        <taxon>Vineibacter</taxon>
    </lineage>
</organism>
<dbReference type="OrthoDB" id="9805176at2"/>
<evidence type="ECO:0008006" key="3">
    <source>
        <dbReference type="Google" id="ProtNLM"/>
    </source>
</evidence>
<dbReference type="InterPro" id="IPR026002">
    <property type="entry name" value="ATC_hydrolase-like"/>
</dbReference>
<reference evidence="1 2" key="1">
    <citation type="submission" date="2019-06" db="EMBL/GenBank/DDBJ databases">
        <title>New taxonomy in bacterial strain CC-CFT640, isolated from vineyard.</title>
        <authorList>
            <person name="Lin S.-Y."/>
            <person name="Tsai C.-F."/>
            <person name="Young C.-C."/>
        </authorList>
    </citation>
    <scope>NUCLEOTIDE SEQUENCE [LARGE SCALE GENOMIC DNA]</scope>
    <source>
        <strain evidence="1 2">CC-CFT640</strain>
    </source>
</reference>
<dbReference type="EMBL" id="VDUZ01000003">
    <property type="protein sequence ID" value="TXL81679.1"/>
    <property type="molecule type" value="Genomic_DNA"/>
</dbReference>
<comment type="caution">
    <text evidence="1">The sequence shown here is derived from an EMBL/GenBank/DDBJ whole genome shotgun (WGS) entry which is preliminary data.</text>
</comment>